<name>A0A1E3QYT5_9ASCO</name>
<protein>
    <submittedName>
        <fullName evidence="2">Uncharacterized protein</fullName>
    </submittedName>
</protein>
<evidence type="ECO:0000313" key="2">
    <source>
        <dbReference type="EMBL" id="ODQ82714.1"/>
    </source>
</evidence>
<dbReference type="Proteomes" id="UP000094336">
    <property type="component" value="Unassembled WGS sequence"/>
</dbReference>
<keyword evidence="3" id="KW-1185">Reference proteome</keyword>
<sequence>MNLHSPSSLDRKQKRDSVANMERVSYLLSVMTPKMAFAKDRATATADKYELETQSLCDSDPSDTSIEVIVEPHVLKQNTGVTEDSYAKYPETATPTLSMTSSVSTTTALARQGIVYTHPRPFSPISTVFSSSLTLEADARAASQLQEYLIATATQEILPELSPQDNNSRKKPPPTYQQAGLKAQPWGVVSRANTEDIAADSVTTSKGSIGVLVPAERAKSIPNERRTSTATSHVLLTVEELLTPGMSFDKEGFGEVDRPARRLNVTEKSFEKVESTPKTYGDVFLGTGADNDVPEDSAYNPPKTKSSPSSMNDDSTLSTHFLVNYSTHSSLSQNDNEPTITPLSQKTSPPPLSSESEHEGKKSLLSSSCYQTPSATLCLPSSATLPLWSPPSETNLIRDINQVHRAQAYYQRRQNHNLRSVPRDLIGVYERECEFESSPTYLPYDILFEDRAYFPASKLEVSVLLQCIRKYLTQVVSRLQAEQKTIGPGVSKFRVTSFDGVTKNVSYHNQTTPRKQSALIKLIQNLHLSPFVYDAEERKLQIVVSSLLPINERLLGSIRDFLDVFVTSQYFTVPGVAQFRVQQATNESRFQGVAMVSLTLPRYRAGAASMLLKQLLHHQDEIVATNAPTTEEGDILATSYPMNLIKFYFVVRIATGQMPDPGHPWSAALARLKVLAGHKWCTEKVSSSKSGSRSSCLMYTQCDKCGMKNRIFSCVALQ</sequence>
<feature type="region of interest" description="Disordered" evidence="1">
    <location>
        <begin position="279"/>
        <end position="316"/>
    </location>
</feature>
<feature type="compositionally biased region" description="Polar residues" evidence="1">
    <location>
        <begin position="328"/>
        <end position="347"/>
    </location>
</feature>
<reference evidence="3" key="1">
    <citation type="submission" date="2016-05" db="EMBL/GenBank/DDBJ databases">
        <title>Comparative genomics of biotechnologically important yeasts.</title>
        <authorList>
            <consortium name="DOE Joint Genome Institute"/>
            <person name="Riley R."/>
            <person name="Haridas S."/>
            <person name="Wolfe K.H."/>
            <person name="Lopes M.R."/>
            <person name="Hittinger C.T."/>
            <person name="Goker M."/>
            <person name="Salamov A."/>
            <person name="Wisecaver J."/>
            <person name="Long T.M."/>
            <person name="Aerts A.L."/>
            <person name="Barry K."/>
            <person name="Choi C."/>
            <person name="Clum A."/>
            <person name="Coughlan A.Y."/>
            <person name="Deshpande S."/>
            <person name="Douglass A.P."/>
            <person name="Hanson S.J."/>
            <person name="Klenk H.-P."/>
            <person name="Labutti K."/>
            <person name="Lapidus A."/>
            <person name="Lindquist E."/>
            <person name="Lipzen A."/>
            <person name="Meier-Kolthoff J.P."/>
            <person name="Ohm R.A."/>
            <person name="Otillar R.P."/>
            <person name="Pangilinan J."/>
            <person name="Peng Y."/>
            <person name="Rokas A."/>
            <person name="Rosa C.A."/>
            <person name="Scheuner C."/>
            <person name="Sibirny A.A."/>
            <person name="Slot J.C."/>
            <person name="Stielow J.B."/>
            <person name="Sun H."/>
            <person name="Kurtzman C.P."/>
            <person name="Blackwell M."/>
            <person name="Grigoriev I.V."/>
            <person name="Jeffries T.W."/>
        </authorList>
    </citation>
    <scope>NUCLEOTIDE SEQUENCE [LARGE SCALE GENOMIC DNA]</scope>
    <source>
        <strain evidence="3">NRRL Y-12698</strain>
    </source>
</reference>
<accession>A0A1E3QYT5</accession>
<dbReference type="EMBL" id="KV454426">
    <property type="protein sequence ID" value="ODQ82714.1"/>
    <property type="molecule type" value="Genomic_DNA"/>
</dbReference>
<dbReference type="RefSeq" id="XP_018988042.1">
    <property type="nucleotide sequence ID" value="XM_019127547.1"/>
</dbReference>
<dbReference type="AlphaFoldDB" id="A0A1E3QYT5"/>
<gene>
    <name evidence="2" type="ORF">BABINDRAFT_159239</name>
</gene>
<feature type="region of interest" description="Disordered" evidence="1">
    <location>
        <begin position="328"/>
        <end position="365"/>
    </location>
</feature>
<dbReference type="GeneID" id="30145400"/>
<organism evidence="2 3">
    <name type="scientific">Babjeviella inositovora NRRL Y-12698</name>
    <dbReference type="NCBI Taxonomy" id="984486"/>
    <lineage>
        <taxon>Eukaryota</taxon>
        <taxon>Fungi</taxon>
        <taxon>Dikarya</taxon>
        <taxon>Ascomycota</taxon>
        <taxon>Saccharomycotina</taxon>
        <taxon>Pichiomycetes</taxon>
        <taxon>Serinales incertae sedis</taxon>
        <taxon>Babjeviella</taxon>
    </lineage>
</organism>
<evidence type="ECO:0000313" key="3">
    <source>
        <dbReference type="Proteomes" id="UP000094336"/>
    </source>
</evidence>
<proteinExistence type="predicted"/>
<feature type="region of interest" description="Disordered" evidence="1">
    <location>
        <begin position="159"/>
        <end position="184"/>
    </location>
</feature>
<evidence type="ECO:0000256" key="1">
    <source>
        <dbReference type="SAM" id="MobiDB-lite"/>
    </source>
</evidence>
<feature type="compositionally biased region" description="Polar residues" evidence="1">
    <location>
        <begin position="303"/>
        <end position="316"/>
    </location>
</feature>